<dbReference type="Pfam" id="PF14240">
    <property type="entry name" value="YHYH"/>
    <property type="match status" value="1"/>
</dbReference>
<reference evidence="2" key="1">
    <citation type="journal article" date="2015" name="Genome Announc.">
        <title>Draft Genome Sequence of Tolypothrix boutellei Strain VB521301.</title>
        <authorList>
            <person name="Chandrababunaidu M.M."/>
            <person name="Singh D."/>
            <person name="Sen D."/>
            <person name="Bhan S."/>
            <person name="Das S."/>
            <person name="Gupta A."/>
            <person name="Adhikary S.P."/>
            <person name="Tripathy S."/>
        </authorList>
    </citation>
    <scope>NUCLEOTIDE SEQUENCE</scope>
    <source>
        <strain evidence="2">VB521301</strain>
    </source>
</reference>
<keyword evidence="3" id="KW-1185">Reference proteome</keyword>
<dbReference type="EMBL" id="JHEG04000001">
    <property type="protein sequence ID" value="KAF3889328.1"/>
    <property type="molecule type" value="Genomic_DNA"/>
</dbReference>
<comment type="caution">
    <text evidence="2">The sequence shown here is derived from an EMBL/GenBank/DDBJ whole genome shotgun (WGS) entry which is preliminary data.</text>
</comment>
<dbReference type="InterPro" id="IPR025924">
    <property type="entry name" value="YHYH_dom"/>
</dbReference>
<evidence type="ECO:0000259" key="1">
    <source>
        <dbReference type="Pfam" id="PF14240"/>
    </source>
</evidence>
<feature type="domain" description="YHYH" evidence="1">
    <location>
        <begin position="163"/>
        <end position="255"/>
    </location>
</feature>
<sequence length="314" mass="34621">MKFRSVRIFFIVVTLLFVWSCANQPLASMLQAPSPAATVAKNLPTVTGVDLRHLPIGDGRISVQPKVGSVWSCRTRFRNKGGAHASGDWIQADGTYNLTAKPTVNGAVHWPSQFTITLQNNIRTITGNRLPKSVTGKFPISPDDDAYAYDRNPNSITAEAYQIKLPAIPQATEEPSCLPLGAIGVLTNGGYFFNALDARGEDAVAHEIQDSCQGHPERGGAYHYHSVTTCLEAQSKEHSALLGYAFDGFGIYGHYDKNGKVLTNTDLDACHGHTHEIEWDGKKQKLYHYHATWEYPYTVGCYRGKPNSVTKIRR</sequence>
<dbReference type="PANTHER" id="PTHR30289:SF8">
    <property type="entry name" value="YHYH DOMAIN-CONTAINING PROTEIN"/>
    <property type="match status" value="1"/>
</dbReference>
<proteinExistence type="predicted"/>
<protein>
    <submittedName>
        <fullName evidence="2">YHYH protein</fullName>
    </submittedName>
</protein>
<gene>
    <name evidence="2" type="ORF">DA73_0400030490</name>
</gene>
<evidence type="ECO:0000313" key="3">
    <source>
        <dbReference type="Proteomes" id="UP000029738"/>
    </source>
</evidence>
<reference evidence="2" key="2">
    <citation type="submission" date="2019-11" db="EMBL/GenBank/DDBJ databases">
        <title>Improved Assembly of Tolypothrix boutellei genome.</title>
        <authorList>
            <person name="Sarangi A.N."/>
            <person name="Mukherjee M."/>
            <person name="Ghosh S."/>
            <person name="Singh D."/>
            <person name="Das A."/>
            <person name="Kant S."/>
            <person name="Prusty A."/>
            <person name="Tripathy S."/>
        </authorList>
    </citation>
    <scope>NUCLEOTIDE SEQUENCE</scope>
    <source>
        <strain evidence="2">VB521301</strain>
    </source>
</reference>
<accession>A0A8S9TB51</accession>
<dbReference type="Proteomes" id="UP000029738">
    <property type="component" value="Unassembled WGS sequence"/>
</dbReference>
<name>A0A8S9TB51_9CYAN</name>
<dbReference type="PANTHER" id="PTHR30289">
    <property type="entry name" value="UNCHARACTERIZED PROTEIN YBCL-RELATED"/>
    <property type="match status" value="1"/>
</dbReference>
<organism evidence="2 3">
    <name type="scientific">Tolypothrix bouteillei VB521301</name>
    <dbReference type="NCBI Taxonomy" id="1479485"/>
    <lineage>
        <taxon>Bacteria</taxon>
        <taxon>Bacillati</taxon>
        <taxon>Cyanobacteriota</taxon>
        <taxon>Cyanophyceae</taxon>
        <taxon>Nostocales</taxon>
        <taxon>Tolypothrichaceae</taxon>
        <taxon>Tolypothrix</taxon>
    </lineage>
</organism>
<dbReference type="AlphaFoldDB" id="A0A8S9TB51"/>
<dbReference type="RefSeq" id="WP_082051884.1">
    <property type="nucleotide sequence ID" value="NZ_JHEG04000001.1"/>
</dbReference>
<evidence type="ECO:0000313" key="2">
    <source>
        <dbReference type="EMBL" id="KAF3889328.1"/>
    </source>
</evidence>
<dbReference type="OrthoDB" id="9796530at2"/>